<dbReference type="EMBL" id="MU795417">
    <property type="protein sequence ID" value="KAJ3806502.1"/>
    <property type="molecule type" value="Genomic_DNA"/>
</dbReference>
<protein>
    <submittedName>
        <fullName evidence="1">FAD/NAD-P-binding domain-containing protein</fullName>
    </submittedName>
</protein>
<comment type="caution">
    <text evidence="1">The sequence shown here is derived from an EMBL/GenBank/DDBJ whole genome shotgun (WGS) entry which is preliminary data.</text>
</comment>
<proteinExistence type="predicted"/>
<organism evidence="1 2">
    <name type="scientific">Lentinula aff. lateritia</name>
    <dbReference type="NCBI Taxonomy" id="2804960"/>
    <lineage>
        <taxon>Eukaryota</taxon>
        <taxon>Fungi</taxon>
        <taxon>Dikarya</taxon>
        <taxon>Basidiomycota</taxon>
        <taxon>Agaricomycotina</taxon>
        <taxon>Agaricomycetes</taxon>
        <taxon>Agaricomycetidae</taxon>
        <taxon>Agaricales</taxon>
        <taxon>Marasmiineae</taxon>
        <taxon>Omphalotaceae</taxon>
        <taxon>Lentinula</taxon>
    </lineage>
</organism>
<gene>
    <name evidence="1" type="ORF">F5876DRAFT_49916</name>
</gene>
<keyword evidence="2" id="KW-1185">Reference proteome</keyword>
<evidence type="ECO:0000313" key="1">
    <source>
        <dbReference type="EMBL" id="KAJ3806502.1"/>
    </source>
</evidence>
<evidence type="ECO:0000313" key="2">
    <source>
        <dbReference type="Proteomes" id="UP001163835"/>
    </source>
</evidence>
<reference evidence="1" key="1">
    <citation type="submission" date="2022-09" db="EMBL/GenBank/DDBJ databases">
        <title>A Global Phylogenomic Analysis of the Shiitake Genus Lentinula.</title>
        <authorList>
            <consortium name="DOE Joint Genome Institute"/>
            <person name="Sierra-Patev S."/>
            <person name="Min B."/>
            <person name="Naranjo-Ortiz M."/>
            <person name="Looney B."/>
            <person name="Konkel Z."/>
            <person name="Slot J.C."/>
            <person name="Sakamoto Y."/>
            <person name="Steenwyk J.L."/>
            <person name="Rokas A."/>
            <person name="Carro J."/>
            <person name="Camarero S."/>
            <person name="Ferreira P."/>
            <person name="Molpeceres G."/>
            <person name="Ruiz-Duenas F.J."/>
            <person name="Serrano A."/>
            <person name="Henrissat B."/>
            <person name="Drula E."/>
            <person name="Hughes K.W."/>
            <person name="Mata J.L."/>
            <person name="Ishikawa N.K."/>
            <person name="Vargas-Isla R."/>
            <person name="Ushijima S."/>
            <person name="Smith C.A."/>
            <person name="Ahrendt S."/>
            <person name="Andreopoulos W."/>
            <person name="He G."/>
            <person name="Labutti K."/>
            <person name="Lipzen A."/>
            <person name="Ng V."/>
            <person name="Riley R."/>
            <person name="Sandor L."/>
            <person name="Barry K."/>
            <person name="Martinez A.T."/>
            <person name="Xiao Y."/>
            <person name="Gibbons J.G."/>
            <person name="Terashima K."/>
            <person name="Grigoriev I.V."/>
            <person name="Hibbett D.S."/>
        </authorList>
    </citation>
    <scope>NUCLEOTIDE SEQUENCE</scope>
    <source>
        <strain evidence="1">TMI1499</strain>
    </source>
</reference>
<sequence>METQILIVGAGRCLHFSQAYSEDLLAPFISGPTGLAAAISLICNGIKPSNLTIVDCVEKGANTSRAIGIHAATLEALDTYGCASKLVELGIQGASWSIGDRNSIIFQASFHYNAPYTKYPFVLILDQTATEHVLEERLRELGVEVKRPLRVVGIKDSGEGKGTDILFESGETVRSKYVIGADGARSMVRQLSGINFADPDGKSVDDSINDRVAQMVLADVSLSISEDQAALLPSGVSATLSETGMFVLIPLGKPAVSKLLYNSSETVYRIGFNVPRALGEPPSKPSLEYIQSNMDEQAPFSLCSDPEVNPKPVRISTVHWSTRFRTHSALADVFFKRVHGGLVFLVGDAAHVHSPVGGQMSMNLGLRDATGLGPILVEHIKQREGQFKSDFDAIDTTALEIYAASRRMRGLDNIRLTKNMINVFNFVLKPHLFSWPIWVLGLLSHMAIFQRRLVYRFSGLGNQ</sequence>
<name>A0ACC1TP70_9AGAR</name>
<accession>A0ACC1TP70</accession>
<dbReference type="Proteomes" id="UP001163835">
    <property type="component" value="Unassembled WGS sequence"/>
</dbReference>